<dbReference type="PRINTS" id="PR00598">
    <property type="entry name" value="HTHMARR"/>
</dbReference>
<accession>A0A9D1DS99</accession>
<dbReference type="AlphaFoldDB" id="A0A9D1DS99"/>
<keyword evidence="2" id="KW-0238">DNA-binding</keyword>
<dbReference type="Gene3D" id="1.10.10.10">
    <property type="entry name" value="Winged helix-like DNA-binding domain superfamily/Winged helix DNA-binding domain"/>
    <property type="match status" value="1"/>
</dbReference>
<sequence length="154" mass="17385">MKPEDLGPIRTLLRDLNFNLSKAFQSDYSLYGITLLQGRLLTTVELNGELTMGELADLLNMTPGNVSTLCKRLEKQGYLKRMRTTEDARIVHVTLTEQGKNTMEQINCALKKRFDSVSPSYQTEDLAIIEEGLRRLNQILAAVAAQNSKEENHD</sequence>
<dbReference type="PANTHER" id="PTHR42756:SF1">
    <property type="entry name" value="TRANSCRIPTIONAL REPRESSOR OF EMRAB OPERON"/>
    <property type="match status" value="1"/>
</dbReference>
<evidence type="ECO:0000313" key="6">
    <source>
        <dbReference type="Proteomes" id="UP000886785"/>
    </source>
</evidence>
<evidence type="ECO:0000256" key="1">
    <source>
        <dbReference type="ARBA" id="ARBA00023015"/>
    </source>
</evidence>
<dbReference type="InterPro" id="IPR036388">
    <property type="entry name" value="WH-like_DNA-bd_sf"/>
</dbReference>
<keyword evidence="3" id="KW-0804">Transcription</keyword>
<dbReference type="PANTHER" id="PTHR42756">
    <property type="entry name" value="TRANSCRIPTIONAL REGULATOR, MARR"/>
    <property type="match status" value="1"/>
</dbReference>
<proteinExistence type="predicted"/>
<dbReference type="Proteomes" id="UP000886785">
    <property type="component" value="Unassembled WGS sequence"/>
</dbReference>
<dbReference type="Pfam" id="PF12802">
    <property type="entry name" value="MarR_2"/>
    <property type="match status" value="1"/>
</dbReference>
<feature type="domain" description="HTH marR-type" evidence="4">
    <location>
        <begin position="6"/>
        <end position="138"/>
    </location>
</feature>
<evidence type="ECO:0000256" key="3">
    <source>
        <dbReference type="ARBA" id="ARBA00023163"/>
    </source>
</evidence>
<gene>
    <name evidence="5" type="ORF">IAA54_10090</name>
</gene>
<dbReference type="PROSITE" id="PS50995">
    <property type="entry name" value="HTH_MARR_2"/>
    <property type="match status" value="1"/>
</dbReference>
<dbReference type="SMART" id="SM00347">
    <property type="entry name" value="HTH_MARR"/>
    <property type="match status" value="1"/>
</dbReference>
<dbReference type="InterPro" id="IPR036390">
    <property type="entry name" value="WH_DNA-bd_sf"/>
</dbReference>
<evidence type="ECO:0000256" key="2">
    <source>
        <dbReference type="ARBA" id="ARBA00023125"/>
    </source>
</evidence>
<reference evidence="5" key="2">
    <citation type="journal article" date="2021" name="PeerJ">
        <title>Extensive microbial diversity within the chicken gut microbiome revealed by metagenomics and culture.</title>
        <authorList>
            <person name="Gilroy R."/>
            <person name="Ravi A."/>
            <person name="Getino M."/>
            <person name="Pursley I."/>
            <person name="Horton D.L."/>
            <person name="Alikhan N.F."/>
            <person name="Baker D."/>
            <person name="Gharbi K."/>
            <person name="Hall N."/>
            <person name="Watson M."/>
            <person name="Adriaenssens E.M."/>
            <person name="Foster-Nyarko E."/>
            <person name="Jarju S."/>
            <person name="Secka A."/>
            <person name="Antonio M."/>
            <person name="Oren A."/>
            <person name="Chaudhuri R.R."/>
            <person name="La Ragione R."/>
            <person name="Hildebrand F."/>
            <person name="Pallen M.J."/>
        </authorList>
    </citation>
    <scope>NUCLEOTIDE SEQUENCE</scope>
    <source>
        <strain evidence="5">ChiSjej1B19-7085</strain>
    </source>
</reference>
<organism evidence="5 6">
    <name type="scientific">Candidatus Gallacutalibacter pullicola</name>
    <dbReference type="NCBI Taxonomy" id="2840830"/>
    <lineage>
        <taxon>Bacteria</taxon>
        <taxon>Bacillati</taxon>
        <taxon>Bacillota</taxon>
        <taxon>Clostridia</taxon>
        <taxon>Eubacteriales</taxon>
        <taxon>Candidatus Gallacutalibacter</taxon>
    </lineage>
</organism>
<reference evidence="5" key="1">
    <citation type="submission" date="2020-10" db="EMBL/GenBank/DDBJ databases">
        <authorList>
            <person name="Gilroy R."/>
        </authorList>
    </citation>
    <scope>NUCLEOTIDE SEQUENCE</scope>
    <source>
        <strain evidence="5">ChiSjej1B19-7085</strain>
    </source>
</reference>
<evidence type="ECO:0000313" key="5">
    <source>
        <dbReference type="EMBL" id="HIR58007.1"/>
    </source>
</evidence>
<dbReference type="EMBL" id="DVHF01000125">
    <property type="protein sequence ID" value="HIR58007.1"/>
    <property type="molecule type" value="Genomic_DNA"/>
</dbReference>
<keyword evidence="1" id="KW-0805">Transcription regulation</keyword>
<evidence type="ECO:0000259" key="4">
    <source>
        <dbReference type="PROSITE" id="PS50995"/>
    </source>
</evidence>
<dbReference type="GO" id="GO:0003677">
    <property type="term" value="F:DNA binding"/>
    <property type="evidence" value="ECO:0007669"/>
    <property type="project" value="UniProtKB-KW"/>
</dbReference>
<dbReference type="InterPro" id="IPR000835">
    <property type="entry name" value="HTH_MarR-typ"/>
</dbReference>
<protein>
    <submittedName>
        <fullName evidence="5">MarR family transcriptional regulator</fullName>
    </submittedName>
</protein>
<dbReference type="GO" id="GO:0003700">
    <property type="term" value="F:DNA-binding transcription factor activity"/>
    <property type="evidence" value="ECO:0007669"/>
    <property type="project" value="InterPro"/>
</dbReference>
<dbReference type="SUPFAM" id="SSF46785">
    <property type="entry name" value="Winged helix' DNA-binding domain"/>
    <property type="match status" value="1"/>
</dbReference>
<name>A0A9D1DS99_9FIRM</name>
<comment type="caution">
    <text evidence="5">The sequence shown here is derived from an EMBL/GenBank/DDBJ whole genome shotgun (WGS) entry which is preliminary data.</text>
</comment>